<evidence type="ECO:0000256" key="3">
    <source>
        <dbReference type="ARBA" id="ARBA00012966"/>
    </source>
</evidence>
<keyword evidence="10" id="KW-0546">Nucleotide metabolism</keyword>
<dbReference type="Proteomes" id="UP000176988">
    <property type="component" value="Unassembled WGS sequence"/>
</dbReference>
<evidence type="ECO:0000256" key="1">
    <source>
        <dbReference type="ARBA" id="ARBA00001946"/>
    </source>
</evidence>
<dbReference type="SMART" id="SM00562">
    <property type="entry name" value="NDK"/>
    <property type="match status" value="1"/>
</dbReference>
<evidence type="ECO:0000256" key="7">
    <source>
        <dbReference type="ARBA" id="ARBA00022777"/>
    </source>
</evidence>
<evidence type="ECO:0000259" key="13">
    <source>
        <dbReference type="SMART" id="SM00562"/>
    </source>
</evidence>
<dbReference type="PANTHER" id="PTHR11349">
    <property type="entry name" value="NUCLEOSIDE DIPHOSPHATE KINASE"/>
    <property type="match status" value="1"/>
</dbReference>
<dbReference type="PROSITE" id="PS51374">
    <property type="entry name" value="NDPK_LIKE"/>
    <property type="match status" value="1"/>
</dbReference>
<dbReference type="GO" id="GO:0004550">
    <property type="term" value="F:nucleoside diphosphate kinase activity"/>
    <property type="evidence" value="ECO:0007669"/>
    <property type="project" value="UniProtKB-EC"/>
</dbReference>
<dbReference type="GO" id="GO:0006183">
    <property type="term" value="P:GTP biosynthetic process"/>
    <property type="evidence" value="ECO:0007669"/>
    <property type="project" value="InterPro"/>
</dbReference>
<proteinExistence type="inferred from homology"/>
<protein>
    <recommendedName>
        <fullName evidence="3">nucleoside-diphosphate kinase</fullName>
        <ecNumber evidence="3">2.7.4.6</ecNumber>
    </recommendedName>
</protein>
<dbReference type="GO" id="GO:0046872">
    <property type="term" value="F:metal ion binding"/>
    <property type="evidence" value="ECO:0007669"/>
    <property type="project" value="UniProtKB-KW"/>
</dbReference>
<feature type="domain" description="Nucleoside diphosphate kinase-like" evidence="13">
    <location>
        <begin position="6"/>
        <end position="157"/>
    </location>
</feature>
<evidence type="ECO:0000256" key="4">
    <source>
        <dbReference type="ARBA" id="ARBA00022679"/>
    </source>
</evidence>
<evidence type="ECO:0000256" key="5">
    <source>
        <dbReference type="ARBA" id="ARBA00022723"/>
    </source>
</evidence>
<keyword evidence="6" id="KW-0547">Nucleotide-binding</keyword>
<keyword evidence="4" id="KW-0808">Transferase</keyword>
<evidence type="ECO:0000313" key="15">
    <source>
        <dbReference type="Proteomes" id="UP000176988"/>
    </source>
</evidence>
<comment type="cofactor">
    <cofactor evidence="1">
        <name>Mg(2+)</name>
        <dbReference type="ChEBI" id="CHEBI:18420"/>
    </cofactor>
</comment>
<accession>A0A1F7WE78</accession>
<dbReference type="Pfam" id="PF00334">
    <property type="entry name" value="NDK"/>
    <property type="match status" value="1"/>
</dbReference>
<evidence type="ECO:0000256" key="8">
    <source>
        <dbReference type="ARBA" id="ARBA00022840"/>
    </source>
</evidence>
<dbReference type="FunFam" id="3.30.70.141:FF:000017">
    <property type="entry name" value="Nucleoside diphosphate kinase"/>
    <property type="match status" value="1"/>
</dbReference>
<dbReference type="SUPFAM" id="SSF54919">
    <property type="entry name" value="Nucleoside diphosphate kinase, NDK"/>
    <property type="match status" value="1"/>
</dbReference>
<name>A0A1F7WE78_9BACT</name>
<dbReference type="GO" id="GO:0006241">
    <property type="term" value="P:CTP biosynthetic process"/>
    <property type="evidence" value="ECO:0007669"/>
    <property type="project" value="InterPro"/>
</dbReference>
<comment type="caution">
    <text evidence="14">The sequence shown here is derived from an EMBL/GenBank/DDBJ whole genome shotgun (WGS) entry which is preliminary data.</text>
</comment>
<keyword evidence="9" id="KW-0460">Magnesium</keyword>
<dbReference type="InterPro" id="IPR001564">
    <property type="entry name" value="Nucleoside_diP_kinase"/>
</dbReference>
<evidence type="ECO:0000256" key="2">
    <source>
        <dbReference type="ARBA" id="ARBA00008142"/>
    </source>
</evidence>
<evidence type="ECO:0000256" key="11">
    <source>
        <dbReference type="PROSITE-ProRule" id="PRU00706"/>
    </source>
</evidence>
<dbReference type="STRING" id="1802424.A2480_01505"/>
<dbReference type="PRINTS" id="PR01243">
    <property type="entry name" value="NUCDPKINASE"/>
</dbReference>
<dbReference type="Gene3D" id="3.30.70.141">
    <property type="entry name" value="Nucleoside diphosphate kinase-like domain"/>
    <property type="match status" value="1"/>
</dbReference>
<dbReference type="InterPro" id="IPR034907">
    <property type="entry name" value="NDK-like_dom"/>
</dbReference>
<dbReference type="EMBL" id="MGFG01000018">
    <property type="protein sequence ID" value="OGM01093.1"/>
    <property type="molecule type" value="Genomic_DNA"/>
</dbReference>
<evidence type="ECO:0000313" key="14">
    <source>
        <dbReference type="EMBL" id="OGM01093.1"/>
    </source>
</evidence>
<reference evidence="14 15" key="1">
    <citation type="journal article" date="2016" name="Nat. Commun.">
        <title>Thousands of microbial genomes shed light on interconnected biogeochemical processes in an aquifer system.</title>
        <authorList>
            <person name="Anantharaman K."/>
            <person name="Brown C.T."/>
            <person name="Hug L.A."/>
            <person name="Sharon I."/>
            <person name="Castelle C.J."/>
            <person name="Probst A.J."/>
            <person name="Thomas B.C."/>
            <person name="Singh A."/>
            <person name="Wilkins M.J."/>
            <person name="Karaoz U."/>
            <person name="Brodie E.L."/>
            <person name="Williams K.H."/>
            <person name="Hubbard S.S."/>
            <person name="Banfield J.F."/>
        </authorList>
    </citation>
    <scope>NUCLEOTIDE SEQUENCE [LARGE SCALE GENOMIC DNA]</scope>
</reference>
<comment type="caution">
    <text evidence="11">Lacks conserved residue(s) required for the propagation of feature annotation.</text>
</comment>
<comment type="similarity">
    <text evidence="2 11 12">Belongs to the NDK family.</text>
</comment>
<sequence>MNKNMIQRSLVLLKPDALDRGIVGEIITRFERVGASIVGLKLLVSEKDTAEKHYTEDLAQRRGEAVRNMMIEMLLSGPVVAMTVEGVEIVEVVRKMVGATEPKAAAPGTIRGDYSHVSFAHADEKGIGVFNLIHASSSPEEAEVEINVWFRPEELFNRDSSYTKFTVKK</sequence>
<dbReference type="InterPro" id="IPR036850">
    <property type="entry name" value="NDK-like_dom_sf"/>
</dbReference>
<evidence type="ECO:0000256" key="9">
    <source>
        <dbReference type="ARBA" id="ARBA00022842"/>
    </source>
</evidence>
<dbReference type="AlphaFoldDB" id="A0A1F7WE78"/>
<keyword evidence="7 14" id="KW-0418">Kinase</keyword>
<dbReference type="EC" id="2.7.4.6" evidence="3"/>
<keyword evidence="5" id="KW-0479">Metal-binding</keyword>
<dbReference type="GO" id="GO:0005524">
    <property type="term" value="F:ATP binding"/>
    <property type="evidence" value="ECO:0007669"/>
    <property type="project" value="UniProtKB-KW"/>
</dbReference>
<evidence type="ECO:0000256" key="12">
    <source>
        <dbReference type="RuleBase" id="RU004011"/>
    </source>
</evidence>
<gene>
    <name evidence="14" type="ORF">A2480_01505</name>
</gene>
<evidence type="ECO:0000256" key="10">
    <source>
        <dbReference type="ARBA" id="ARBA00023080"/>
    </source>
</evidence>
<organism evidence="14 15">
    <name type="scientific">Candidatus Uhrbacteria bacterium RIFOXYC2_FULL_47_19</name>
    <dbReference type="NCBI Taxonomy" id="1802424"/>
    <lineage>
        <taxon>Bacteria</taxon>
        <taxon>Candidatus Uhriibacteriota</taxon>
    </lineage>
</organism>
<evidence type="ECO:0000256" key="6">
    <source>
        <dbReference type="ARBA" id="ARBA00022741"/>
    </source>
</evidence>
<keyword evidence="8" id="KW-0067">ATP-binding</keyword>
<dbReference type="GO" id="GO:0006228">
    <property type="term" value="P:UTP biosynthetic process"/>
    <property type="evidence" value="ECO:0007669"/>
    <property type="project" value="InterPro"/>
</dbReference>